<dbReference type="InterPro" id="IPR016177">
    <property type="entry name" value="DNA-bd_dom_sf"/>
</dbReference>
<dbReference type="SUPFAM" id="SSF54171">
    <property type="entry name" value="DNA-binding domain"/>
    <property type="match status" value="1"/>
</dbReference>
<dbReference type="InterPro" id="IPR010919">
    <property type="entry name" value="SAND-like_dom_sf"/>
</dbReference>
<gene>
    <name evidence="5" type="ORF">PSIN1315_LOCUS2377</name>
</gene>
<proteinExistence type="predicted"/>
<sequence>MPNPDKLVDLSFKGIGEYWAAPLATGARRAAARAADERISGLAFHAAPAAVKPPGGSARPSAPEAAADAPPPVPPPRSVPDCARCRTREDNAALCNAVREAEERDETCARARPMVGYLPVRVVCGDKRGTMRPATYEVRLPGGLGVTPGQFERLGGKGSAKKWVHSIRAMLPSGRTQPIQRYCEQRGIELVRARGDGPGMLVARTVSGERIVIDGDRGGGGGKFGGGVGRGLGNDATPKLAEGARFGEMQPVTDWVQHAESGLPADWRMRWVRRINSQHSNGDWYYFPPNSTVRFRSTSEVRHALTGSDEFSAANCSAAAAKIGAKMEDFHADRTDLKHVGPLKGGMGAHGADRSNPYLAFMDAELKKLHADNSLLPKAERVDPQNIMRRAAKHYRARGGAVGGAAGAPVVMPPLAQVPAEAPSAKRTKLASWSPPTDVPIWRSPSMLLSAD</sequence>
<dbReference type="GO" id="GO:0003677">
    <property type="term" value="F:DNA binding"/>
    <property type="evidence" value="ECO:0007669"/>
    <property type="project" value="InterPro"/>
</dbReference>
<dbReference type="Gene3D" id="3.10.390.10">
    <property type="entry name" value="SAND domain-like"/>
    <property type="match status" value="1"/>
</dbReference>
<organism evidence="5">
    <name type="scientific">Prasinoderma singulare</name>
    <dbReference type="NCBI Taxonomy" id="676789"/>
    <lineage>
        <taxon>Eukaryota</taxon>
        <taxon>Viridiplantae</taxon>
        <taxon>Prasinodermophyta</taxon>
        <taxon>Prasinodermophyceae</taxon>
        <taxon>Prasinodermales</taxon>
        <taxon>Prasinodermaceae</taxon>
        <taxon>Prasinoderma</taxon>
    </lineage>
</organism>
<dbReference type="AlphaFoldDB" id="A0A7S3B9N2"/>
<reference evidence="5" key="1">
    <citation type="submission" date="2021-01" db="EMBL/GenBank/DDBJ databases">
        <authorList>
            <person name="Corre E."/>
            <person name="Pelletier E."/>
            <person name="Niang G."/>
            <person name="Scheremetjew M."/>
            <person name="Finn R."/>
            <person name="Kale V."/>
            <person name="Holt S."/>
            <person name="Cochrane G."/>
            <person name="Meng A."/>
            <person name="Brown T."/>
            <person name="Cohen L."/>
        </authorList>
    </citation>
    <scope>NUCLEOTIDE SEQUENCE</scope>
    <source>
        <strain evidence="5">RCC927</strain>
    </source>
</reference>
<dbReference type="GO" id="GO:0005634">
    <property type="term" value="C:nucleus"/>
    <property type="evidence" value="ECO:0007669"/>
    <property type="project" value="UniProtKB-SubCell"/>
</dbReference>
<comment type="subcellular location">
    <subcellularLocation>
        <location evidence="1">Nucleus</location>
    </subcellularLocation>
</comment>
<evidence type="ECO:0000256" key="3">
    <source>
        <dbReference type="ARBA" id="ARBA00023163"/>
    </source>
</evidence>
<protein>
    <submittedName>
        <fullName evidence="5">Uncharacterized protein</fullName>
    </submittedName>
</protein>
<dbReference type="Gene3D" id="3.30.890.10">
    <property type="entry name" value="Methyl-cpg-binding Protein 2, Chain A"/>
    <property type="match status" value="1"/>
</dbReference>
<evidence type="ECO:0000256" key="4">
    <source>
        <dbReference type="SAM" id="MobiDB-lite"/>
    </source>
</evidence>
<evidence type="ECO:0000256" key="2">
    <source>
        <dbReference type="ARBA" id="ARBA00023015"/>
    </source>
</evidence>
<feature type="compositionally biased region" description="Pro residues" evidence="4">
    <location>
        <begin position="69"/>
        <end position="78"/>
    </location>
</feature>
<dbReference type="SUPFAM" id="SSF63763">
    <property type="entry name" value="SAND domain-like"/>
    <property type="match status" value="1"/>
</dbReference>
<evidence type="ECO:0000313" key="5">
    <source>
        <dbReference type="EMBL" id="CAE0129130.1"/>
    </source>
</evidence>
<keyword evidence="3" id="KW-0804">Transcription</keyword>
<feature type="region of interest" description="Disordered" evidence="4">
    <location>
        <begin position="47"/>
        <end position="78"/>
    </location>
</feature>
<feature type="compositionally biased region" description="Low complexity" evidence="4">
    <location>
        <begin position="53"/>
        <end position="68"/>
    </location>
</feature>
<name>A0A7S3B9N2_9VIRI</name>
<keyword evidence="2" id="KW-0805">Transcription regulation</keyword>
<dbReference type="EMBL" id="HBHY01003621">
    <property type="protein sequence ID" value="CAE0129130.1"/>
    <property type="molecule type" value="Transcribed_RNA"/>
</dbReference>
<accession>A0A7S3B9N2</accession>
<evidence type="ECO:0000256" key="1">
    <source>
        <dbReference type="ARBA" id="ARBA00004123"/>
    </source>
</evidence>